<feature type="transmembrane region" description="Helical" evidence="2">
    <location>
        <begin position="144"/>
        <end position="169"/>
    </location>
</feature>
<dbReference type="Proteomes" id="UP001610444">
    <property type="component" value="Unassembled WGS sequence"/>
</dbReference>
<sequence length="239" mass="27037">MSFHPRYRISEKSFIISASILLGLATLAVLIRCLIRFFLQRKRFALDDGLVLASFAFLLSTFVIAYIKVIPAMYFDYNTISATEDNEEENLWLSLQAQAQETGYQLHLWVAIANTASCAGILAAKLSFLFFFRTLIDRTWTRVWQVYWWVVTIFTGRLLPGLSLCSLLVARIFLIQGRVRTCLIFFFFLLLLTWGPGERKDSEAGKGHAVTDGAKSNVPLRDEDGSSSSWPSSPLQSKS</sequence>
<evidence type="ECO:0000256" key="2">
    <source>
        <dbReference type="SAM" id="Phobius"/>
    </source>
</evidence>
<keyword evidence="2" id="KW-0472">Membrane</keyword>
<feature type="transmembrane region" description="Helical" evidence="2">
    <location>
        <begin position="175"/>
        <end position="194"/>
    </location>
</feature>
<accession>A0ABR4K0G9</accession>
<gene>
    <name evidence="3" type="ORF">BJX68DRAFT_131593</name>
</gene>
<dbReference type="GeneID" id="98151472"/>
<feature type="compositionally biased region" description="Low complexity" evidence="1">
    <location>
        <begin position="226"/>
        <end position="239"/>
    </location>
</feature>
<comment type="caution">
    <text evidence="3">The sequence shown here is derived from an EMBL/GenBank/DDBJ whole genome shotgun (WGS) entry which is preliminary data.</text>
</comment>
<feature type="transmembrane region" description="Helical" evidence="2">
    <location>
        <begin position="108"/>
        <end position="132"/>
    </location>
</feature>
<keyword evidence="2" id="KW-0812">Transmembrane</keyword>
<reference evidence="3 4" key="1">
    <citation type="submission" date="2024-07" db="EMBL/GenBank/DDBJ databases">
        <title>Section-level genome sequencing and comparative genomics of Aspergillus sections Usti and Cavernicolus.</title>
        <authorList>
            <consortium name="Lawrence Berkeley National Laboratory"/>
            <person name="Nybo J.L."/>
            <person name="Vesth T.C."/>
            <person name="Theobald S."/>
            <person name="Frisvad J.C."/>
            <person name="Larsen T.O."/>
            <person name="Kjaerboelling I."/>
            <person name="Rothschild-Mancinelli K."/>
            <person name="Lyhne E.K."/>
            <person name="Kogle M.E."/>
            <person name="Barry K."/>
            <person name="Clum A."/>
            <person name="Na H."/>
            <person name="Ledsgaard L."/>
            <person name="Lin J."/>
            <person name="Lipzen A."/>
            <person name="Kuo A."/>
            <person name="Riley R."/>
            <person name="Mondo S."/>
            <person name="LaButti K."/>
            <person name="Haridas S."/>
            <person name="Pangalinan J."/>
            <person name="Salamov A.A."/>
            <person name="Simmons B.A."/>
            <person name="Magnuson J.K."/>
            <person name="Chen J."/>
            <person name="Drula E."/>
            <person name="Henrissat B."/>
            <person name="Wiebenga A."/>
            <person name="Lubbers R.J."/>
            <person name="Gomes A.C."/>
            <person name="Macurrencykelacurrency M.R."/>
            <person name="Stajich J."/>
            <person name="Grigoriev I.V."/>
            <person name="Mortensen U.H."/>
            <person name="De vries R.P."/>
            <person name="Baker S.E."/>
            <person name="Andersen M.R."/>
        </authorList>
    </citation>
    <scope>NUCLEOTIDE SEQUENCE [LARGE SCALE GENOMIC DNA]</scope>
    <source>
        <strain evidence="3 4">CBS 756.74</strain>
    </source>
</reference>
<name>A0ABR4K0G9_9EURO</name>
<feature type="transmembrane region" description="Helical" evidence="2">
    <location>
        <begin position="50"/>
        <end position="67"/>
    </location>
</feature>
<evidence type="ECO:0000256" key="1">
    <source>
        <dbReference type="SAM" id="MobiDB-lite"/>
    </source>
</evidence>
<protein>
    <submittedName>
        <fullName evidence="3">Uncharacterized protein</fullName>
    </submittedName>
</protein>
<keyword evidence="4" id="KW-1185">Reference proteome</keyword>
<evidence type="ECO:0000313" key="4">
    <source>
        <dbReference type="Proteomes" id="UP001610444"/>
    </source>
</evidence>
<feature type="region of interest" description="Disordered" evidence="1">
    <location>
        <begin position="200"/>
        <end position="239"/>
    </location>
</feature>
<dbReference type="RefSeq" id="XP_070896843.1">
    <property type="nucleotide sequence ID" value="XM_071036308.1"/>
</dbReference>
<dbReference type="EMBL" id="JBFXLR010000035">
    <property type="protein sequence ID" value="KAL2845820.1"/>
    <property type="molecule type" value="Genomic_DNA"/>
</dbReference>
<organism evidence="3 4">
    <name type="scientific">Aspergillus pseudodeflectus</name>
    <dbReference type="NCBI Taxonomy" id="176178"/>
    <lineage>
        <taxon>Eukaryota</taxon>
        <taxon>Fungi</taxon>
        <taxon>Dikarya</taxon>
        <taxon>Ascomycota</taxon>
        <taxon>Pezizomycotina</taxon>
        <taxon>Eurotiomycetes</taxon>
        <taxon>Eurotiomycetidae</taxon>
        <taxon>Eurotiales</taxon>
        <taxon>Aspergillaceae</taxon>
        <taxon>Aspergillus</taxon>
        <taxon>Aspergillus subgen. Nidulantes</taxon>
    </lineage>
</organism>
<keyword evidence="2" id="KW-1133">Transmembrane helix</keyword>
<evidence type="ECO:0000313" key="3">
    <source>
        <dbReference type="EMBL" id="KAL2845820.1"/>
    </source>
</evidence>
<feature type="transmembrane region" description="Helical" evidence="2">
    <location>
        <begin position="14"/>
        <end position="38"/>
    </location>
</feature>
<proteinExistence type="predicted"/>